<dbReference type="OrthoDB" id="10012688at2759"/>
<dbReference type="EMBL" id="CAJNOM010000404">
    <property type="protein sequence ID" value="CAF1418820.1"/>
    <property type="molecule type" value="Genomic_DNA"/>
</dbReference>
<comment type="caution">
    <text evidence="2">The sequence shown here is derived from an EMBL/GenBank/DDBJ whole genome shotgun (WGS) entry which is preliminary data.</text>
</comment>
<evidence type="ECO:0000313" key="3">
    <source>
        <dbReference type="EMBL" id="CAF1418820.1"/>
    </source>
</evidence>
<name>A0A815M421_9BILA</name>
<dbReference type="Proteomes" id="UP000663877">
    <property type="component" value="Unassembled WGS sequence"/>
</dbReference>
<proteinExistence type="predicted"/>
<dbReference type="EMBL" id="CAJNOI010000035">
    <property type="protein sequence ID" value="CAF0896033.1"/>
    <property type="molecule type" value="Genomic_DNA"/>
</dbReference>
<protein>
    <submittedName>
        <fullName evidence="2">Uncharacterized protein</fullName>
    </submittedName>
</protein>
<evidence type="ECO:0000313" key="4">
    <source>
        <dbReference type="Proteomes" id="UP000663832"/>
    </source>
</evidence>
<gene>
    <name evidence="1" type="ORF">BJG266_LOCUS10215</name>
    <name evidence="2" type="ORF">QVE165_LOCUS38046</name>
    <name evidence="3" type="ORF">QVE165_LOCUS38087</name>
</gene>
<keyword evidence="4" id="KW-1185">Reference proteome</keyword>
<sequence length="281" mass="32595">MASNNIRRSNSSYSASDISASTAGITVNPRYACEWDDTCQRQHEFDDCPYRPDELGGKLGIYYSPNASYKQYVRDEINNRLLQFNPTGCTMVHLLIYKIENDKPWLLFVSKSVREKRQHNREEVNRQLLLTFPSTNPRKKYEDQKEVAGRALETVTNENKIVLDLPSDLKRFLFVNANSIYPLCLTNEQADLLTKNFSPNEEVASLHWFRLSTVLHQLPAWKNYLFKQSTETELAQVQEAKHRGIRLCEGSEECTLRSLTAICLMCIRNYVGFKDFLNYDL</sequence>
<accession>A0A815M421</accession>
<dbReference type="Proteomes" id="UP000663832">
    <property type="component" value="Unassembled WGS sequence"/>
</dbReference>
<evidence type="ECO:0000313" key="2">
    <source>
        <dbReference type="EMBL" id="CAF1418267.1"/>
    </source>
</evidence>
<evidence type="ECO:0000313" key="1">
    <source>
        <dbReference type="EMBL" id="CAF0896033.1"/>
    </source>
</evidence>
<reference evidence="2" key="1">
    <citation type="submission" date="2021-02" db="EMBL/GenBank/DDBJ databases">
        <authorList>
            <person name="Nowell W R."/>
        </authorList>
    </citation>
    <scope>NUCLEOTIDE SEQUENCE</scope>
</reference>
<organism evidence="2 4">
    <name type="scientific">Adineta steineri</name>
    <dbReference type="NCBI Taxonomy" id="433720"/>
    <lineage>
        <taxon>Eukaryota</taxon>
        <taxon>Metazoa</taxon>
        <taxon>Spiralia</taxon>
        <taxon>Gnathifera</taxon>
        <taxon>Rotifera</taxon>
        <taxon>Eurotatoria</taxon>
        <taxon>Bdelloidea</taxon>
        <taxon>Adinetida</taxon>
        <taxon>Adinetidae</taxon>
        <taxon>Adineta</taxon>
    </lineage>
</organism>
<dbReference type="AlphaFoldDB" id="A0A815M421"/>
<dbReference type="EMBL" id="CAJNOM010000403">
    <property type="protein sequence ID" value="CAF1418267.1"/>
    <property type="molecule type" value="Genomic_DNA"/>
</dbReference>